<evidence type="ECO:0000256" key="1">
    <source>
        <dbReference type="ARBA" id="ARBA00022908"/>
    </source>
</evidence>
<dbReference type="InterPro" id="IPR010998">
    <property type="entry name" value="Integrase_recombinase_N"/>
</dbReference>
<dbReference type="GO" id="GO:0006310">
    <property type="term" value="P:DNA recombination"/>
    <property type="evidence" value="ECO:0007669"/>
    <property type="project" value="UniProtKB-KW"/>
</dbReference>
<dbReference type="AlphaFoldDB" id="A0A7W7NTD8"/>
<dbReference type="Proteomes" id="UP000575241">
    <property type="component" value="Unassembled WGS sequence"/>
</dbReference>
<accession>A0A7W7NTD8</accession>
<dbReference type="GO" id="GO:0015074">
    <property type="term" value="P:DNA integration"/>
    <property type="evidence" value="ECO:0007669"/>
    <property type="project" value="UniProtKB-KW"/>
</dbReference>
<evidence type="ECO:0000256" key="3">
    <source>
        <dbReference type="ARBA" id="ARBA00023172"/>
    </source>
</evidence>
<name>A0A7W7NTD8_9SPHN</name>
<dbReference type="PANTHER" id="PTHR30349:SF88">
    <property type="entry name" value="BLL1584 PROTEIN"/>
    <property type="match status" value="1"/>
</dbReference>
<proteinExistence type="predicted"/>
<keyword evidence="3" id="KW-0233">DNA recombination</keyword>
<dbReference type="SUPFAM" id="SSF56349">
    <property type="entry name" value="DNA breaking-rejoining enzymes"/>
    <property type="match status" value="1"/>
</dbReference>
<organism evidence="4 5">
    <name type="scientific">Sphingomonas kyeonggiensis</name>
    <dbReference type="NCBI Taxonomy" id="1268553"/>
    <lineage>
        <taxon>Bacteria</taxon>
        <taxon>Pseudomonadati</taxon>
        <taxon>Pseudomonadota</taxon>
        <taxon>Alphaproteobacteria</taxon>
        <taxon>Sphingomonadales</taxon>
        <taxon>Sphingomonadaceae</taxon>
        <taxon>Sphingomonas</taxon>
    </lineage>
</organism>
<keyword evidence="2" id="KW-0238">DNA-binding</keyword>
<dbReference type="RefSeq" id="WP_184170427.1">
    <property type="nucleotide sequence ID" value="NZ_JACHLN010000004.1"/>
</dbReference>
<protein>
    <submittedName>
        <fullName evidence="4">Integrase</fullName>
    </submittedName>
</protein>
<dbReference type="Gene3D" id="1.10.443.10">
    <property type="entry name" value="Intergrase catalytic core"/>
    <property type="match status" value="1"/>
</dbReference>
<dbReference type="InterPro" id="IPR013762">
    <property type="entry name" value="Integrase-like_cat_sf"/>
</dbReference>
<keyword evidence="5" id="KW-1185">Reference proteome</keyword>
<dbReference type="Gene3D" id="1.10.150.130">
    <property type="match status" value="1"/>
</dbReference>
<dbReference type="GO" id="GO:0003677">
    <property type="term" value="F:DNA binding"/>
    <property type="evidence" value="ECO:0007669"/>
    <property type="project" value="UniProtKB-KW"/>
</dbReference>
<reference evidence="4 5" key="1">
    <citation type="submission" date="2020-08" db="EMBL/GenBank/DDBJ databases">
        <title>Functional genomics of gut bacteria from endangered species of beetles.</title>
        <authorList>
            <person name="Carlos-Shanley C."/>
        </authorList>
    </citation>
    <scope>NUCLEOTIDE SEQUENCE [LARGE SCALE GENOMIC DNA]</scope>
    <source>
        <strain evidence="4 5">S00224</strain>
    </source>
</reference>
<keyword evidence="1" id="KW-0229">DNA integration</keyword>
<comment type="caution">
    <text evidence="4">The sequence shown here is derived from an EMBL/GenBank/DDBJ whole genome shotgun (WGS) entry which is preliminary data.</text>
</comment>
<dbReference type="EMBL" id="JACHLN010000004">
    <property type="protein sequence ID" value="MBB4841190.1"/>
    <property type="molecule type" value="Genomic_DNA"/>
</dbReference>
<dbReference type="PANTHER" id="PTHR30349">
    <property type="entry name" value="PHAGE INTEGRASE-RELATED"/>
    <property type="match status" value="1"/>
</dbReference>
<evidence type="ECO:0000313" key="4">
    <source>
        <dbReference type="EMBL" id="MBB4841190.1"/>
    </source>
</evidence>
<dbReference type="InterPro" id="IPR011010">
    <property type="entry name" value="DNA_brk_join_enz"/>
</dbReference>
<evidence type="ECO:0000313" key="5">
    <source>
        <dbReference type="Proteomes" id="UP000575241"/>
    </source>
</evidence>
<gene>
    <name evidence="4" type="ORF">HNP52_004287</name>
</gene>
<evidence type="ECO:0000256" key="2">
    <source>
        <dbReference type="ARBA" id="ARBA00023125"/>
    </source>
</evidence>
<sequence length="535" mass="59112">MGVARVSLTRSKTGLWRARKEIPEAIRESYGKREEKTSWPAHLTHEQALAEYLPWRAKIESAIDLLKQRLAGTVRLTRQQAKALAGAWYQEQVSADWEDVGGDWHGWVPDWQATRENLFDETYDPDTGEVRYVAGPELIDERDALLAARNMIVTDGSAAMLLDELSEMYLAFFSRLERRASGDRSIDPVLIALPAVDATIPPPVQENKAAPRTSRAAVSITELFERYAKAGSASVRTVSKWRPQVRNFVDHLGHDDATRVTRGDLNRWVEALVERGLAKKTITDSYVPAVRVSLGIAYENEQIPANPATGLKVRAPKAVRTQSKDHSTEAAHAILTATLRPSHGAVSGRHALARRWVPWICAYTGARVGEVTQMRAMDVRQEEGVWIFHITPEAGSTKDSKARSVPIHSHLIEQGILGLAKAGDATPLFYDMPEGGGSKVNPPAKQRASKLAEWVRALGVTTPQPNHGWRHRFKTVARSVGMLPEQRDAIQGHVPRTEGESYGAQPMPILQAAIEMMPRYKIDLDPSAGGLAAGE</sequence>
<dbReference type="InterPro" id="IPR050090">
    <property type="entry name" value="Tyrosine_recombinase_XerCD"/>
</dbReference>